<dbReference type="RefSeq" id="WP_009117243.1">
    <property type="nucleotide sequence ID" value="NZ_JH165159.1"/>
</dbReference>
<dbReference type="PATRIC" id="fig|1030841.3.peg.2093"/>
<organism evidence="2 3">
    <name type="scientific">Neisseria wadsworthii 9715</name>
    <dbReference type="NCBI Taxonomy" id="1030841"/>
    <lineage>
        <taxon>Bacteria</taxon>
        <taxon>Pseudomonadati</taxon>
        <taxon>Pseudomonadota</taxon>
        <taxon>Betaproteobacteria</taxon>
        <taxon>Neisseriales</taxon>
        <taxon>Neisseriaceae</taxon>
        <taxon>Neisseria</taxon>
    </lineage>
</organism>
<dbReference type="InterPro" id="IPR016181">
    <property type="entry name" value="Acyl_CoA_acyltransferase"/>
</dbReference>
<accession>G4CSM1</accession>
<keyword evidence="3" id="KW-1185">Reference proteome</keyword>
<dbReference type="HOGENOM" id="CLU_2974758_0_0_4"/>
<evidence type="ECO:0000313" key="3">
    <source>
        <dbReference type="Proteomes" id="UP000005336"/>
    </source>
</evidence>
<dbReference type="InterPro" id="IPR000182">
    <property type="entry name" value="GNAT_dom"/>
</dbReference>
<proteinExistence type="predicted"/>
<comment type="caution">
    <text evidence="2">The sequence shown here is derived from an EMBL/GenBank/DDBJ whole genome shotgun (WGS) entry which is preliminary data.</text>
</comment>
<name>G4CSM1_9NEIS</name>
<evidence type="ECO:0000313" key="2">
    <source>
        <dbReference type="EMBL" id="EGZ44577.1"/>
    </source>
</evidence>
<reference evidence="2 3" key="1">
    <citation type="submission" date="2011-06" db="EMBL/GenBank/DDBJ databases">
        <authorList>
            <person name="Muzny D."/>
            <person name="Qin X."/>
            <person name="Deng J."/>
            <person name="Jiang H."/>
            <person name="Liu Y."/>
            <person name="Qu J."/>
            <person name="Song X.-Z."/>
            <person name="Zhang L."/>
            <person name="Thornton R."/>
            <person name="Coyle M."/>
            <person name="Francisco L."/>
            <person name="Jackson L."/>
            <person name="Javaid M."/>
            <person name="Korchina V."/>
            <person name="Kovar C."/>
            <person name="Mata R."/>
            <person name="Mathew T."/>
            <person name="Ngo R."/>
            <person name="Nguyen L."/>
            <person name="Nguyen N."/>
            <person name="Okwuonu G."/>
            <person name="Ongeri F."/>
            <person name="Pham C."/>
            <person name="Simmons D."/>
            <person name="Wilczek-Boney K."/>
            <person name="Hale W."/>
            <person name="Jakkamsetti A."/>
            <person name="Pham P."/>
            <person name="Ruth R."/>
            <person name="San Lucas F."/>
            <person name="Warren J."/>
            <person name="Zhang J."/>
            <person name="Zhao Z."/>
            <person name="Zhou C."/>
            <person name="Zhu D."/>
            <person name="Lee S."/>
            <person name="Bess C."/>
            <person name="Blankenburg K."/>
            <person name="Forbes L."/>
            <person name="Fu Q."/>
            <person name="Gubbala S."/>
            <person name="Hirani K."/>
            <person name="Jayaseelan J.C."/>
            <person name="Lara F."/>
            <person name="Munidasa M."/>
            <person name="Palculict T."/>
            <person name="Patil S."/>
            <person name="Pu L.-L."/>
            <person name="Saada N."/>
            <person name="Tang L."/>
            <person name="Weissenberger G."/>
            <person name="Zhu Y."/>
            <person name="Hemphill L."/>
            <person name="Shang Y."/>
            <person name="Youmans B."/>
            <person name="Ayvaz T."/>
            <person name="Ross M."/>
            <person name="Santibanez J."/>
            <person name="Aqrawi P."/>
            <person name="Gross S."/>
            <person name="Joshi V."/>
            <person name="Fowler G."/>
            <person name="Nazareth L."/>
            <person name="Reid J."/>
            <person name="Worley K."/>
            <person name="Petrosino J."/>
            <person name="Highlander S."/>
            <person name="Gibbs R."/>
        </authorList>
    </citation>
    <scope>NUCLEOTIDE SEQUENCE [LARGE SCALE GENOMIC DNA]</scope>
    <source>
        <strain evidence="2 3">9715</strain>
    </source>
</reference>
<dbReference type="EMBL" id="AGAZ01000070">
    <property type="protein sequence ID" value="EGZ44577.1"/>
    <property type="molecule type" value="Genomic_DNA"/>
</dbReference>
<feature type="domain" description="N-acetyltransferase" evidence="1">
    <location>
        <begin position="11"/>
        <end position="50"/>
    </location>
</feature>
<dbReference type="STRING" id="1030841.HMPREF9370_2103"/>
<evidence type="ECO:0000259" key="1">
    <source>
        <dbReference type="Pfam" id="PF13673"/>
    </source>
</evidence>
<dbReference type="AlphaFoldDB" id="G4CSM1"/>
<dbReference type="OrthoDB" id="5355033at2"/>
<dbReference type="Pfam" id="PF13673">
    <property type="entry name" value="Acetyltransf_10"/>
    <property type="match status" value="1"/>
</dbReference>
<dbReference type="SUPFAM" id="SSF55729">
    <property type="entry name" value="Acyl-CoA N-acyltransferases (Nat)"/>
    <property type="match status" value="1"/>
</dbReference>
<dbReference type="Proteomes" id="UP000005336">
    <property type="component" value="Unassembled WGS sequence"/>
</dbReference>
<sequence>MCYFDLPTGQARLTTDASKAALPFFLKHGFQVQHENRIRRNGVKLINYRVVYDLSQDF</sequence>
<dbReference type="Gene3D" id="3.40.630.30">
    <property type="match status" value="1"/>
</dbReference>
<gene>
    <name evidence="2" type="ORF">HMPREF9370_2103</name>
</gene>
<protein>
    <recommendedName>
        <fullName evidence="1">N-acetyltransferase domain-containing protein</fullName>
    </recommendedName>
</protein>